<keyword evidence="11" id="KW-1185">Reference proteome</keyword>
<dbReference type="InterPro" id="IPR010130">
    <property type="entry name" value="T1SS_OMP_TolC"/>
</dbReference>
<keyword evidence="4" id="KW-1134">Transmembrane beta strand</keyword>
<evidence type="ECO:0000256" key="9">
    <source>
        <dbReference type="SAM" id="SignalP"/>
    </source>
</evidence>
<dbReference type="GO" id="GO:0009279">
    <property type="term" value="C:cell outer membrane"/>
    <property type="evidence" value="ECO:0007669"/>
    <property type="project" value="UniProtKB-SubCell"/>
</dbReference>
<feature type="coiled-coil region" evidence="8">
    <location>
        <begin position="247"/>
        <end position="277"/>
    </location>
</feature>
<keyword evidence="3" id="KW-0813">Transport</keyword>
<dbReference type="AlphaFoldDB" id="A1WIE2"/>
<gene>
    <name evidence="10" type="ordered locus">Veis_1642</name>
</gene>
<organism evidence="10 11">
    <name type="scientific">Verminephrobacter eiseniae (strain EF01-2)</name>
    <dbReference type="NCBI Taxonomy" id="391735"/>
    <lineage>
        <taxon>Bacteria</taxon>
        <taxon>Pseudomonadati</taxon>
        <taxon>Pseudomonadota</taxon>
        <taxon>Betaproteobacteria</taxon>
        <taxon>Burkholderiales</taxon>
        <taxon>Comamonadaceae</taxon>
        <taxon>Verminephrobacter</taxon>
    </lineage>
</organism>
<dbReference type="OrthoDB" id="9813458at2"/>
<dbReference type="KEGG" id="vei:Veis_1642"/>
<proteinExistence type="inferred from homology"/>
<dbReference type="STRING" id="391735.Veis_1642"/>
<dbReference type="Pfam" id="PF02321">
    <property type="entry name" value="OEP"/>
    <property type="match status" value="2"/>
</dbReference>
<evidence type="ECO:0000256" key="3">
    <source>
        <dbReference type="ARBA" id="ARBA00022448"/>
    </source>
</evidence>
<dbReference type="GO" id="GO:0015562">
    <property type="term" value="F:efflux transmembrane transporter activity"/>
    <property type="evidence" value="ECO:0007669"/>
    <property type="project" value="InterPro"/>
</dbReference>
<sequence length="446" mass="48985">MAILGSTAQNKSSWRAGMAALGLLLAGPASAIDLLQAYQGALEQDATIRAVRAGVQASGERLVQARAARYPYIAFSAGYNRNELSKAAVDDQHYPSSNTTLSLRQPIYRKGLAVDLEQAQQIRAEADAQLDRELQNLSVRVTDAYLQLLYAHEYLTLMQAQKTATTTGLDAARKLLAAGNGTRTDVDEAQARLDMVTAQELETRQQEEYARRQLQTLINQPVDTLSPLDEAKFLAWSPAQRSVQEWLQQAEDNSPEIRQMKARLEAARLEIDKARSGHLPTLDALAQWTNSGSENVYNPGTRYIQRSIGLQLNVPLYSGGSVSSTVRQAVAEQMRTSELLEATRRDLSLRIHTEFRGVSEGPLRIHALDQAARSAAQLVLSARRSLAGGSRTLMDVLNAEQQKEMALRDLARARYLFLISYVRLQALSGGDSAASIADVNALLQTP</sequence>
<evidence type="ECO:0000313" key="11">
    <source>
        <dbReference type="Proteomes" id="UP000000374"/>
    </source>
</evidence>
<evidence type="ECO:0000256" key="7">
    <source>
        <dbReference type="ARBA" id="ARBA00023237"/>
    </source>
</evidence>
<dbReference type="SUPFAM" id="SSF56954">
    <property type="entry name" value="Outer membrane efflux proteins (OEP)"/>
    <property type="match status" value="1"/>
</dbReference>
<dbReference type="InterPro" id="IPR051906">
    <property type="entry name" value="TolC-like"/>
</dbReference>
<dbReference type="NCBIfam" id="TIGR01844">
    <property type="entry name" value="type_I_sec_TolC"/>
    <property type="match status" value="1"/>
</dbReference>
<protein>
    <submittedName>
        <fullName evidence="10">Type I secretion outer membrane protein, TolC family</fullName>
    </submittedName>
</protein>
<keyword evidence="8" id="KW-0175">Coiled coil</keyword>
<keyword evidence="5" id="KW-0812">Transmembrane</keyword>
<feature type="chain" id="PRO_5002640660" evidence="9">
    <location>
        <begin position="32"/>
        <end position="446"/>
    </location>
</feature>
<comment type="similarity">
    <text evidence="2">Belongs to the outer membrane factor (OMF) (TC 1.B.17) family.</text>
</comment>
<keyword evidence="6" id="KW-0472">Membrane</keyword>
<dbReference type="EMBL" id="CP000542">
    <property type="protein sequence ID" value="ABM57399.1"/>
    <property type="molecule type" value="Genomic_DNA"/>
</dbReference>
<evidence type="ECO:0000256" key="5">
    <source>
        <dbReference type="ARBA" id="ARBA00022692"/>
    </source>
</evidence>
<dbReference type="Proteomes" id="UP000000374">
    <property type="component" value="Chromosome"/>
</dbReference>
<evidence type="ECO:0000256" key="8">
    <source>
        <dbReference type="SAM" id="Coils"/>
    </source>
</evidence>
<dbReference type="PANTHER" id="PTHR30026:SF20">
    <property type="entry name" value="OUTER MEMBRANE PROTEIN TOLC"/>
    <property type="match status" value="1"/>
</dbReference>
<dbReference type="RefSeq" id="WP_011809406.1">
    <property type="nucleotide sequence ID" value="NC_008786.1"/>
</dbReference>
<dbReference type="GO" id="GO:0015288">
    <property type="term" value="F:porin activity"/>
    <property type="evidence" value="ECO:0007669"/>
    <property type="project" value="TreeGrafter"/>
</dbReference>
<evidence type="ECO:0000256" key="6">
    <source>
        <dbReference type="ARBA" id="ARBA00023136"/>
    </source>
</evidence>
<dbReference type="InterPro" id="IPR003423">
    <property type="entry name" value="OMP_efflux"/>
</dbReference>
<accession>A1WIE2</accession>
<reference evidence="11" key="1">
    <citation type="submission" date="2006-12" db="EMBL/GenBank/DDBJ databases">
        <title>Complete sequence of chromosome 1 of Verminephrobacter eiseniae EF01-2.</title>
        <authorList>
            <person name="Copeland A."/>
            <person name="Lucas S."/>
            <person name="Lapidus A."/>
            <person name="Barry K."/>
            <person name="Detter J.C."/>
            <person name="Glavina del Rio T."/>
            <person name="Dalin E."/>
            <person name="Tice H."/>
            <person name="Pitluck S."/>
            <person name="Chertkov O."/>
            <person name="Brettin T."/>
            <person name="Bruce D."/>
            <person name="Han C."/>
            <person name="Tapia R."/>
            <person name="Gilna P."/>
            <person name="Schmutz J."/>
            <person name="Larimer F."/>
            <person name="Land M."/>
            <person name="Hauser L."/>
            <person name="Kyrpides N."/>
            <person name="Kim E."/>
            <person name="Stahl D."/>
            <person name="Richardson P."/>
        </authorList>
    </citation>
    <scope>NUCLEOTIDE SEQUENCE [LARGE SCALE GENOMIC DNA]</scope>
    <source>
        <strain evidence="11">EF01-2</strain>
    </source>
</reference>
<dbReference type="PANTHER" id="PTHR30026">
    <property type="entry name" value="OUTER MEMBRANE PROTEIN TOLC"/>
    <property type="match status" value="1"/>
</dbReference>
<dbReference type="GeneID" id="76460253"/>
<feature type="signal peptide" evidence="9">
    <location>
        <begin position="1"/>
        <end position="31"/>
    </location>
</feature>
<evidence type="ECO:0000256" key="1">
    <source>
        <dbReference type="ARBA" id="ARBA00004442"/>
    </source>
</evidence>
<evidence type="ECO:0000313" key="10">
    <source>
        <dbReference type="EMBL" id="ABM57399.1"/>
    </source>
</evidence>
<name>A1WIE2_VEREI</name>
<keyword evidence="9" id="KW-0732">Signal</keyword>
<evidence type="ECO:0000256" key="4">
    <source>
        <dbReference type="ARBA" id="ARBA00022452"/>
    </source>
</evidence>
<evidence type="ECO:0000256" key="2">
    <source>
        <dbReference type="ARBA" id="ARBA00007613"/>
    </source>
</evidence>
<dbReference type="GO" id="GO:1990281">
    <property type="term" value="C:efflux pump complex"/>
    <property type="evidence" value="ECO:0007669"/>
    <property type="project" value="TreeGrafter"/>
</dbReference>
<comment type="subcellular location">
    <subcellularLocation>
        <location evidence="1">Cell outer membrane</location>
    </subcellularLocation>
</comment>
<dbReference type="HOGENOM" id="CLU_012817_0_2_4"/>
<dbReference type="eggNOG" id="COG1538">
    <property type="taxonomic scope" value="Bacteria"/>
</dbReference>
<dbReference type="Gene3D" id="1.20.1600.10">
    <property type="entry name" value="Outer membrane efflux proteins (OEP)"/>
    <property type="match status" value="1"/>
</dbReference>
<keyword evidence="7" id="KW-0998">Cell outer membrane</keyword>